<gene>
    <name evidence="1" type="ORF">OUZ56_027950</name>
</gene>
<evidence type="ECO:0000313" key="1">
    <source>
        <dbReference type="EMBL" id="KAK4035870.1"/>
    </source>
</evidence>
<comment type="caution">
    <text evidence="1">The sequence shown here is derived from an EMBL/GenBank/DDBJ whole genome shotgun (WGS) entry which is preliminary data.</text>
</comment>
<sequence>MTETRIDDVMPRSSYKPSFLSPAKDVVIIIPPIGSGKAKALSASFFVLFLPEDCASVNVVDGGKAEKFGQKYLYYHNEGVEGSMTRYEAFSNKNQK</sequence>
<accession>A0ABR0B2E8</accession>
<reference evidence="1 2" key="1">
    <citation type="journal article" date="2023" name="Nucleic Acids Res.">
        <title>The hologenome of Daphnia magna reveals possible DNA methylation and microbiome-mediated evolution of the host genome.</title>
        <authorList>
            <person name="Chaturvedi A."/>
            <person name="Li X."/>
            <person name="Dhandapani V."/>
            <person name="Marshall H."/>
            <person name="Kissane S."/>
            <person name="Cuenca-Cambronero M."/>
            <person name="Asole G."/>
            <person name="Calvet F."/>
            <person name="Ruiz-Romero M."/>
            <person name="Marangio P."/>
            <person name="Guigo R."/>
            <person name="Rago D."/>
            <person name="Mirbahai L."/>
            <person name="Eastwood N."/>
            <person name="Colbourne J.K."/>
            <person name="Zhou J."/>
            <person name="Mallon E."/>
            <person name="Orsini L."/>
        </authorList>
    </citation>
    <scope>NUCLEOTIDE SEQUENCE [LARGE SCALE GENOMIC DNA]</scope>
    <source>
        <strain evidence="1">LRV0_1</strain>
    </source>
</reference>
<keyword evidence="2" id="KW-1185">Reference proteome</keyword>
<proteinExistence type="predicted"/>
<protein>
    <submittedName>
        <fullName evidence="1">Uncharacterized protein</fullName>
    </submittedName>
</protein>
<organism evidence="1 2">
    <name type="scientific">Daphnia magna</name>
    <dbReference type="NCBI Taxonomy" id="35525"/>
    <lineage>
        <taxon>Eukaryota</taxon>
        <taxon>Metazoa</taxon>
        <taxon>Ecdysozoa</taxon>
        <taxon>Arthropoda</taxon>
        <taxon>Crustacea</taxon>
        <taxon>Branchiopoda</taxon>
        <taxon>Diplostraca</taxon>
        <taxon>Cladocera</taxon>
        <taxon>Anomopoda</taxon>
        <taxon>Daphniidae</taxon>
        <taxon>Daphnia</taxon>
    </lineage>
</organism>
<name>A0ABR0B2E8_9CRUS</name>
<evidence type="ECO:0000313" key="2">
    <source>
        <dbReference type="Proteomes" id="UP001234178"/>
    </source>
</evidence>
<dbReference type="Proteomes" id="UP001234178">
    <property type="component" value="Unassembled WGS sequence"/>
</dbReference>
<dbReference type="EMBL" id="JAOYFB010000040">
    <property type="protein sequence ID" value="KAK4035870.1"/>
    <property type="molecule type" value="Genomic_DNA"/>
</dbReference>